<evidence type="ECO:0000313" key="1">
    <source>
        <dbReference type="EMBL" id="NGO76174.1"/>
    </source>
</evidence>
<dbReference type="AlphaFoldDB" id="A0A6G4XHI7"/>
<comment type="caution">
    <text evidence="1">The sequence shown here is derived from an EMBL/GenBank/DDBJ whole genome shotgun (WGS) entry which is preliminary data.</text>
</comment>
<sequence>MKPDQPCGAPVPAGLAEGLCGDALEPCLMESGHSRWTPHNNAYVFWPADPAPPSRVEPILAMLGSLSADEGALIGPFLRQAEMACPDAPDVTLLAEALTAIDDLFGGLD</sequence>
<dbReference type="RefSeq" id="WP_165331676.1">
    <property type="nucleotide sequence ID" value="NZ_JAAKZW010000029.1"/>
</dbReference>
<keyword evidence="2" id="KW-1185">Reference proteome</keyword>
<accession>A0A6G4XHI7</accession>
<gene>
    <name evidence="1" type="ORF">G6045_10915</name>
</gene>
<dbReference type="Proteomes" id="UP000481109">
    <property type="component" value="Unassembled WGS sequence"/>
</dbReference>
<protein>
    <submittedName>
        <fullName evidence="1">Uncharacterized protein</fullName>
    </submittedName>
</protein>
<reference evidence="1 2" key="1">
    <citation type="submission" date="2020-02" db="EMBL/GenBank/DDBJ databases">
        <title>Whole-genome analyses of novel actinobacteria.</title>
        <authorList>
            <person name="Sahin N."/>
            <person name="Tokatli A."/>
        </authorList>
    </citation>
    <scope>NUCLEOTIDE SEQUENCE [LARGE SCALE GENOMIC DNA]</scope>
    <source>
        <strain evidence="1 2">YC504</strain>
    </source>
</reference>
<organism evidence="1 2">
    <name type="scientific">Streptomyces mesophilus</name>
    <dbReference type="NCBI Taxonomy" id="1775132"/>
    <lineage>
        <taxon>Bacteria</taxon>
        <taxon>Bacillati</taxon>
        <taxon>Actinomycetota</taxon>
        <taxon>Actinomycetes</taxon>
        <taxon>Kitasatosporales</taxon>
        <taxon>Streptomycetaceae</taxon>
        <taxon>Streptomyces</taxon>
    </lineage>
</organism>
<dbReference type="EMBL" id="JAAKZW010000029">
    <property type="protein sequence ID" value="NGO76174.1"/>
    <property type="molecule type" value="Genomic_DNA"/>
</dbReference>
<evidence type="ECO:0000313" key="2">
    <source>
        <dbReference type="Proteomes" id="UP000481109"/>
    </source>
</evidence>
<proteinExistence type="predicted"/>
<name>A0A6G4XHI7_9ACTN</name>